<dbReference type="VEuPathDB" id="FungiDB:An05g02190"/>
<evidence type="ECO:0000259" key="2">
    <source>
        <dbReference type="Pfam" id="PF00266"/>
    </source>
</evidence>
<dbReference type="InterPro" id="IPR015424">
    <property type="entry name" value="PyrdxlP-dep_Trfase"/>
</dbReference>
<evidence type="ECO:0000313" key="3">
    <source>
        <dbReference type="RefSeq" id="XP_001390787.3"/>
    </source>
</evidence>
<dbReference type="Gene3D" id="3.40.640.10">
    <property type="entry name" value="Type I PLP-dependent aspartate aminotransferase-like (Major domain)"/>
    <property type="match status" value="1"/>
</dbReference>
<dbReference type="AlphaFoldDB" id="A0AAJ6Q9H9"/>
<dbReference type="Pfam" id="PF00266">
    <property type="entry name" value="Aminotran_5"/>
    <property type="match status" value="1"/>
</dbReference>
<dbReference type="RefSeq" id="XP_001390787.3">
    <property type="nucleotide sequence ID" value="XM_001390750.3"/>
</dbReference>
<feature type="domain" description="Aminotransferase class V" evidence="2">
    <location>
        <begin position="101"/>
        <end position="282"/>
    </location>
</feature>
<gene>
    <name evidence="3" type="ORF">An05g02190</name>
</gene>
<accession>A0AAJ6Q9H9</accession>
<protein>
    <recommendedName>
        <fullName evidence="2">Aminotransferase class V domain-containing protein</fullName>
    </recommendedName>
</protein>
<dbReference type="InterPro" id="IPR015421">
    <property type="entry name" value="PyrdxlP-dep_Trfase_major"/>
</dbReference>
<sequence length="486" mass="55046">MSKRSLLTRQWPYCLAEILNASGMVSQLSTNIHNVQMASIDASIVPFGAAMREQFLFDPNFLNLNHGSFGTYPAAVRTALRHFQDQVEARPDPFIRYTTPKELDVSREAVAKLLNVPRSECVFVKNATTGVNTVLHNLSFKSDDVIIYFETVYGALEKGIVSFIESRAAQIRKVRYEMPTSHENLVDRFLQVVREARSEGLNVKLALFDVVTSLPAVRFPFERLTEVCREEGILSLIDGAHGIGQLPLDLGKLQPDFFTSNCHKWLFVPRSCCVLYVPKRNQHLIRTTIPTSWGFIPSEDSPATAPSVMKSDDVTKSAFESLFEFVATNDDTPYFCVPAALEFRKTICGGEKRIYEYLERLANEAADIVAAALGTDVMEERDLQPGKQSNLRRCAMSTVRLPFTFREDLAASDSTVTLLRADEAGAVVRWFQTTLVEEHGTFVPFVEHGGWLWVRLSAQVYLERKDFEWLAEVLKVLCQRYRTKRY</sequence>
<dbReference type="GeneID" id="4980956"/>
<dbReference type="SUPFAM" id="SSF53383">
    <property type="entry name" value="PLP-dependent transferases"/>
    <property type="match status" value="1"/>
</dbReference>
<reference evidence="3" key="1">
    <citation type="submission" date="2025-02" db="EMBL/GenBank/DDBJ databases">
        <authorList>
            <consortium name="NCBI Genome Project"/>
        </authorList>
    </citation>
    <scope>NUCLEOTIDE SEQUENCE</scope>
</reference>
<dbReference type="PANTHER" id="PTHR43092">
    <property type="entry name" value="L-CYSTEINE DESULFHYDRASE"/>
    <property type="match status" value="1"/>
</dbReference>
<dbReference type="PANTHER" id="PTHR43092:SF2">
    <property type="entry name" value="HERCYNYLCYSTEINE SULFOXIDE LYASE"/>
    <property type="match status" value="1"/>
</dbReference>
<keyword evidence="1" id="KW-0663">Pyridoxal phosphate</keyword>
<organism evidence="3">
    <name type="scientific">Aspergillus niger</name>
    <dbReference type="NCBI Taxonomy" id="5061"/>
    <lineage>
        <taxon>Eukaryota</taxon>
        <taxon>Fungi</taxon>
        <taxon>Dikarya</taxon>
        <taxon>Ascomycota</taxon>
        <taxon>Pezizomycotina</taxon>
        <taxon>Eurotiomycetes</taxon>
        <taxon>Eurotiomycetidae</taxon>
        <taxon>Eurotiales</taxon>
        <taxon>Aspergillaceae</taxon>
        <taxon>Aspergillus</taxon>
        <taxon>Aspergillus subgen. Circumdati</taxon>
    </lineage>
</organism>
<evidence type="ECO:0000256" key="1">
    <source>
        <dbReference type="ARBA" id="ARBA00022898"/>
    </source>
</evidence>
<proteinExistence type="predicted"/>
<reference evidence="3" key="2">
    <citation type="submission" date="2025-08" db="UniProtKB">
        <authorList>
            <consortium name="RefSeq"/>
        </authorList>
    </citation>
    <scope>IDENTIFICATION</scope>
</reference>
<name>A0AAJ6Q9H9_ASPNG</name>
<dbReference type="InterPro" id="IPR000192">
    <property type="entry name" value="Aminotrans_V_dom"/>
</dbReference>
<dbReference type="KEGG" id="ang:An05g02190"/>